<evidence type="ECO:0000313" key="2">
    <source>
        <dbReference type="EMBL" id="BCB84855.1"/>
    </source>
</evidence>
<dbReference type="AlphaFoldDB" id="A0A6F8YFF4"/>
<proteinExistence type="predicted"/>
<keyword evidence="3" id="KW-1185">Reference proteome</keyword>
<reference evidence="2 3" key="2">
    <citation type="submission" date="2020-03" db="EMBL/GenBank/DDBJ databases">
        <authorList>
            <person name="Ichikawa N."/>
            <person name="Kimura A."/>
            <person name="Kitahashi Y."/>
            <person name="Uohara A."/>
        </authorList>
    </citation>
    <scope>NUCLEOTIDE SEQUENCE [LARGE SCALE GENOMIC DNA]</scope>
    <source>
        <strain evidence="2 3">NBRC 105367</strain>
    </source>
</reference>
<reference evidence="2 3" key="1">
    <citation type="submission" date="2020-03" db="EMBL/GenBank/DDBJ databases">
        <title>Whole genome shotgun sequence of Phytohabitans suffuscus NBRC 105367.</title>
        <authorList>
            <person name="Komaki H."/>
            <person name="Tamura T."/>
        </authorList>
    </citation>
    <scope>NUCLEOTIDE SEQUENCE [LARGE SCALE GENOMIC DNA]</scope>
    <source>
        <strain evidence="2 3">NBRC 105367</strain>
    </source>
</reference>
<organism evidence="2 3">
    <name type="scientific">Phytohabitans suffuscus</name>
    <dbReference type="NCBI Taxonomy" id="624315"/>
    <lineage>
        <taxon>Bacteria</taxon>
        <taxon>Bacillati</taxon>
        <taxon>Actinomycetota</taxon>
        <taxon>Actinomycetes</taxon>
        <taxon>Micromonosporales</taxon>
        <taxon>Micromonosporaceae</taxon>
    </lineage>
</organism>
<accession>A0A6F8YFF4</accession>
<name>A0A6F8YFF4_9ACTN</name>
<evidence type="ECO:0000256" key="1">
    <source>
        <dbReference type="SAM" id="MobiDB-lite"/>
    </source>
</evidence>
<gene>
    <name evidence="2" type="ORF">Psuf_021680</name>
</gene>
<evidence type="ECO:0000313" key="3">
    <source>
        <dbReference type="Proteomes" id="UP000503011"/>
    </source>
</evidence>
<sequence length="73" mass="7830">MRYDGTGPDQLSAVSSICRLRQSTNPAVRVHVSWACAIAVRIAATTCASTRPDADDGRIARRSTKPSNPSVCR</sequence>
<feature type="region of interest" description="Disordered" evidence="1">
    <location>
        <begin position="50"/>
        <end position="73"/>
    </location>
</feature>
<dbReference type="EMBL" id="AP022871">
    <property type="protein sequence ID" value="BCB84855.1"/>
    <property type="molecule type" value="Genomic_DNA"/>
</dbReference>
<dbReference type="Proteomes" id="UP000503011">
    <property type="component" value="Chromosome"/>
</dbReference>
<dbReference type="KEGG" id="psuu:Psuf_021680"/>
<protein>
    <submittedName>
        <fullName evidence="2">Uncharacterized protein</fullName>
    </submittedName>
</protein>